<protein>
    <recommendedName>
        <fullName evidence="7">Pentacotripeptide-repeat region of PRORP domain-containing protein</fullName>
    </recommendedName>
</protein>
<dbReference type="PROSITE" id="PS51375">
    <property type="entry name" value="PPR"/>
    <property type="match status" value="2"/>
</dbReference>
<dbReference type="EMBL" id="CM010718">
    <property type="protein sequence ID" value="RZC57284.1"/>
    <property type="molecule type" value="Genomic_DNA"/>
</dbReference>
<gene>
    <name evidence="5" type="ORF">C5167_004589</name>
</gene>
<keyword evidence="4" id="KW-1133">Transmembrane helix</keyword>
<evidence type="ECO:0000256" key="2">
    <source>
        <dbReference type="ARBA" id="ARBA00022737"/>
    </source>
</evidence>
<accession>A0A4Y7J825</accession>
<comment type="similarity">
    <text evidence="1">Belongs to the PPR family. P subfamily.</text>
</comment>
<dbReference type="Gramene" id="RZC57284">
    <property type="protein sequence ID" value="RZC57284"/>
    <property type="gene ID" value="C5167_004589"/>
</dbReference>
<feature type="repeat" description="PPR" evidence="3">
    <location>
        <begin position="9"/>
        <end position="43"/>
    </location>
</feature>
<dbReference type="AlphaFoldDB" id="A0A4Y7J825"/>
<dbReference type="Gene3D" id="1.25.40.10">
    <property type="entry name" value="Tetratricopeptide repeat domain"/>
    <property type="match status" value="1"/>
</dbReference>
<keyword evidence="4" id="KW-0472">Membrane</keyword>
<dbReference type="NCBIfam" id="TIGR00756">
    <property type="entry name" value="PPR"/>
    <property type="match status" value="2"/>
</dbReference>
<reference evidence="5 6" key="1">
    <citation type="journal article" date="2018" name="Science">
        <title>The opium poppy genome and morphinan production.</title>
        <authorList>
            <person name="Guo L."/>
            <person name="Winzer T."/>
            <person name="Yang X."/>
            <person name="Li Y."/>
            <person name="Ning Z."/>
            <person name="He Z."/>
            <person name="Teodor R."/>
            <person name="Lu Y."/>
            <person name="Bowser T.A."/>
            <person name="Graham I.A."/>
            <person name="Ye K."/>
        </authorList>
    </citation>
    <scope>NUCLEOTIDE SEQUENCE [LARGE SCALE GENOMIC DNA]</scope>
    <source>
        <strain evidence="6">cv. HN1</strain>
        <tissue evidence="5">Leaves</tissue>
    </source>
</reference>
<proteinExistence type="inferred from homology"/>
<dbReference type="InterPro" id="IPR011990">
    <property type="entry name" value="TPR-like_helical_dom_sf"/>
</dbReference>
<dbReference type="Proteomes" id="UP000316621">
    <property type="component" value="Chromosome 4"/>
</dbReference>
<keyword evidence="4" id="KW-0812">Transmembrane</keyword>
<dbReference type="Pfam" id="PF13041">
    <property type="entry name" value="PPR_2"/>
    <property type="match status" value="1"/>
</dbReference>
<keyword evidence="2" id="KW-0677">Repeat</keyword>
<sequence length="102" mass="11699">MADRGVRPNVVTCGTVISGLCRIREVDLALELHRNMVKWKRSPNLITYNSLIHGFRNVGRVSEAMRVFDEMLSREISADVVTYTCLIYAVSIWFFNGSERVF</sequence>
<dbReference type="PANTHER" id="PTHR47941">
    <property type="entry name" value="PENTATRICOPEPTIDE REPEAT-CONTAINING PROTEIN 3, MITOCHONDRIAL"/>
    <property type="match status" value="1"/>
</dbReference>
<evidence type="ECO:0000256" key="3">
    <source>
        <dbReference type="PROSITE-ProRule" id="PRU00708"/>
    </source>
</evidence>
<keyword evidence="6" id="KW-1185">Reference proteome</keyword>
<name>A0A4Y7J825_PAPSO</name>
<evidence type="ECO:0000313" key="5">
    <source>
        <dbReference type="EMBL" id="RZC57284.1"/>
    </source>
</evidence>
<evidence type="ECO:0008006" key="7">
    <source>
        <dbReference type="Google" id="ProtNLM"/>
    </source>
</evidence>
<feature type="transmembrane region" description="Helical" evidence="4">
    <location>
        <begin position="76"/>
        <end position="95"/>
    </location>
</feature>
<dbReference type="InterPro" id="IPR002885">
    <property type="entry name" value="PPR_rpt"/>
</dbReference>
<evidence type="ECO:0000256" key="4">
    <source>
        <dbReference type="SAM" id="Phobius"/>
    </source>
</evidence>
<feature type="repeat" description="PPR" evidence="3">
    <location>
        <begin position="44"/>
        <end position="78"/>
    </location>
</feature>
<organism evidence="5 6">
    <name type="scientific">Papaver somniferum</name>
    <name type="common">Opium poppy</name>
    <dbReference type="NCBI Taxonomy" id="3469"/>
    <lineage>
        <taxon>Eukaryota</taxon>
        <taxon>Viridiplantae</taxon>
        <taxon>Streptophyta</taxon>
        <taxon>Embryophyta</taxon>
        <taxon>Tracheophyta</taxon>
        <taxon>Spermatophyta</taxon>
        <taxon>Magnoliopsida</taxon>
        <taxon>Ranunculales</taxon>
        <taxon>Papaveraceae</taxon>
        <taxon>Papaveroideae</taxon>
        <taxon>Papaver</taxon>
    </lineage>
</organism>
<evidence type="ECO:0000313" key="6">
    <source>
        <dbReference type="Proteomes" id="UP000316621"/>
    </source>
</evidence>
<evidence type="ECO:0000256" key="1">
    <source>
        <dbReference type="ARBA" id="ARBA00007626"/>
    </source>
</evidence>